<keyword evidence="8" id="KW-0547">Nucleotide-binding</keyword>
<dbReference type="FunFam" id="2.60.120.200:FF:000112">
    <property type="entry name" value="L-type lectin-domain containing receptor kinase V.9"/>
    <property type="match status" value="1"/>
</dbReference>
<evidence type="ECO:0000256" key="11">
    <source>
        <dbReference type="ARBA" id="ARBA00023136"/>
    </source>
</evidence>
<dbReference type="PANTHER" id="PTHR27007">
    <property type="match status" value="1"/>
</dbReference>
<evidence type="ECO:0000256" key="7">
    <source>
        <dbReference type="ARBA" id="ARBA00022734"/>
    </source>
</evidence>
<dbReference type="GO" id="GO:0005524">
    <property type="term" value="F:ATP binding"/>
    <property type="evidence" value="ECO:0007669"/>
    <property type="project" value="UniProtKB-KW"/>
</dbReference>
<dbReference type="InterPro" id="IPR001220">
    <property type="entry name" value="Legume_lectin_dom"/>
</dbReference>
<proteinExistence type="inferred from homology"/>
<dbReference type="InterPro" id="IPR050528">
    <property type="entry name" value="L-type_Lectin-RKs"/>
</dbReference>
<dbReference type="PROSITE" id="PS50011">
    <property type="entry name" value="PROTEIN_KINASE_DOM"/>
    <property type="match status" value="2"/>
</dbReference>
<name>M8C9N4_AEGTA</name>
<evidence type="ECO:0000256" key="6">
    <source>
        <dbReference type="ARBA" id="ARBA00022729"/>
    </source>
</evidence>
<sequence>MSARLGDFGLAKLYDRGTDPQTTSVVGTMGYLAPELACTRRVTPATDVFAFGAFVLEVACGRRPIQHGAADDNRLVLADWVLERWHNGDVTDTADPRLCGAYDVERRPRRCSGWACAAVKVEVTTRQACSARAPCFLLASLLLLLLAQLLVAVAGVEFAYEGFPAAGLALDGIASVTPDGLLLLTNDTDLNLAHAFHPAPLRFHRTSSSSTTFVFAIVSELADLSTSGFAFLVAPTSRDLSSAMAAQYLGLFNGSDNGDARNRVFAVELDTVRNPEFADMNDNHVGVDVNSLNSSAAAMAGYSDDATGAFRNLSLASREPMQVWVDYDAAATEITVALAPARSPWPRRPLLTTRIDLSMVVADTAHVGFSSGSSIVLCKHYVLGWSFSLDGPAPALDHAKLPTLPRIGPKPQSKTLAVALPIVTTAGVLPAGGGGPLGVLPGSRTEVAVKRVSHESRQGLREFIAEVVSIGRLRHRNLVQLLGYCRRRGELLLVYDYMPHSSLDKHLHWHGPALDWAQRLRIIRGASGLLYMHEDWEQVVIHRDIKASNVLLDGEMNGRLGDFGLARLYDHGADPQTTHVVGTMGYLAPELVRTGKATTLSDVFAFGAFLLEVACGRRPIEEEEEEDVYGDDDRFVLADWVLGHWRNGAITITRAVDAKLGTGYDAAEADTVLRLGLTCLHPSPAARPSMKQVMQYLDGSATLPKLPPTYVTVNMLAAMETHQGVLGTWAVWRSASSVATMSDIGLSGR</sequence>
<dbReference type="ExpressionAtlas" id="M8C9N4">
    <property type="expression patterns" value="baseline"/>
</dbReference>
<keyword evidence="4" id="KW-1003">Cell membrane</keyword>
<keyword evidence="11" id="KW-0472">Membrane</keyword>
<evidence type="ECO:0000256" key="9">
    <source>
        <dbReference type="ARBA" id="ARBA00022840"/>
    </source>
</evidence>
<dbReference type="SUPFAM" id="SSF56112">
    <property type="entry name" value="Protein kinase-like (PK-like)"/>
    <property type="match status" value="2"/>
</dbReference>
<dbReference type="GO" id="GO:0004672">
    <property type="term" value="F:protein kinase activity"/>
    <property type="evidence" value="ECO:0007669"/>
    <property type="project" value="InterPro"/>
</dbReference>
<evidence type="ECO:0000259" key="12">
    <source>
        <dbReference type="PROSITE" id="PS50011"/>
    </source>
</evidence>
<dbReference type="GO" id="GO:0005886">
    <property type="term" value="C:plasma membrane"/>
    <property type="evidence" value="ECO:0007669"/>
    <property type="project" value="UniProtKB-SubCell"/>
</dbReference>
<dbReference type="SUPFAM" id="SSF49899">
    <property type="entry name" value="Concanavalin A-like lectins/glucanases"/>
    <property type="match status" value="1"/>
</dbReference>
<comment type="subcellular location">
    <subcellularLocation>
        <location evidence="1">Cell membrane</location>
        <topology evidence="1">Single-pass type I membrane protein</topology>
    </subcellularLocation>
</comment>
<dbReference type="EnsemblPlants" id="EMT30803">
    <property type="protein sequence ID" value="EMT30803"/>
    <property type="gene ID" value="F775_02472"/>
</dbReference>
<dbReference type="Gene3D" id="2.60.120.200">
    <property type="match status" value="1"/>
</dbReference>
<reference evidence="13" key="1">
    <citation type="submission" date="2015-06" db="UniProtKB">
        <authorList>
            <consortium name="EnsemblPlants"/>
        </authorList>
    </citation>
    <scope>IDENTIFICATION</scope>
</reference>
<keyword evidence="6" id="KW-0732">Signal</keyword>
<feature type="domain" description="Protein kinase" evidence="12">
    <location>
        <begin position="425"/>
        <end position="703"/>
    </location>
</feature>
<dbReference type="GO" id="GO:0030246">
    <property type="term" value="F:carbohydrate binding"/>
    <property type="evidence" value="ECO:0007669"/>
    <property type="project" value="UniProtKB-KW"/>
</dbReference>
<evidence type="ECO:0000256" key="10">
    <source>
        <dbReference type="ARBA" id="ARBA00022989"/>
    </source>
</evidence>
<evidence type="ECO:0000256" key="4">
    <source>
        <dbReference type="ARBA" id="ARBA00022475"/>
    </source>
</evidence>
<keyword evidence="5" id="KW-0812">Transmembrane</keyword>
<keyword evidence="7" id="KW-0430">Lectin</keyword>
<dbReference type="Gene3D" id="3.30.200.20">
    <property type="entry name" value="Phosphorylase Kinase, domain 1"/>
    <property type="match status" value="1"/>
</dbReference>
<dbReference type="PROSITE" id="PS00108">
    <property type="entry name" value="PROTEIN_KINASE_ST"/>
    <property type="match status" value="1"/>
</dbReference>
<dbReference type="InterPro" id="IPR013320">
    <property type="entry name" value="ConA-like_dom_sf"/>
</dbReference>
<protein>
    <submittedName>
        <fullName evidence="13">Lectin-domain containing receptor kinase A4.2</fullName>
    </submittedName>
</protein>
<evidence type="ECO:0000256" key="5">
    <source>
        <dbReference type="ARBA" id="ARBA00022692"/>
    </source>
</evidence>
<keyword evidence="9" id="KW-0067">ATP-binding</keyword>
<dbReference type="AlphaFoldDB" id="M8C9N4"/>
<keyword evidence="10" id="KW-1133">Transmembrane helix</keyword>
<dbReference type="InterPro" id="IPR008271">
    <property type="entry name" value="Ser/Thr_kinase_AS"/>
</dbReference>
<dbReference type="Gene3D" id="1.10.510.10">
    <property type="entry name" value="Transferase(Phosphotransferase) domain 1"/>
    <property type="match status" value="2"/>
</dbReference>
<evidence type="ECO:0000256" key="2">
    <source>
        <dbReference type="ARBA" id="ARBA00008536"/>
    </source>
</evidence>
<dbReference type="SMART" id="SM00220">
    <property type="entry name" value="S_TKc"/>
    <property type="match status" value="1"/>
</dbReference>
<comment type="similarity">
    <text evidence="2">In the N-terminal section; belongs to the leguminous lectin family.</text>
</comment>
<evidence type="ECO:0000256" key="8">
    <source>
        <dbReference type="ARBA" id="ARBA00022741"/>
    </source>
</evidence>
<evidence type="ECO:0000313" key="13">
    <source>
        <dbReference type="EnsemblPlants" id="EMT30803"/>
    </source>
</evidence>
<dbReference type="CDD" id="cd06899">
    <property type="entry name" value="lectin_legume_LecRK_Arcelin_ConA"/>
    <property type="match status" value="1"/>
</dbReference>
<dbReference type="FunFam" id="1.10.510.10:FF:000517">
    <property type="entry name" value="Putative receptor kinase Lecrk"/>
    <property type="match status" value="1"/>
</dbReference>
<dbReference type="Pfam" id="PF00069">
    <property type="entry name" value="Pkinase"/>
    <property type="match status" value="2"/>
</dbReference>
<comment type="similarity">
    <text evidence="3">In the C-terminal section; belongs to the protein kinase superfamily. Ser/Thr protein kinase family.</text>
</comment>
<dbReference type="InterPro" id="IPR011009">
    <property type="entry name" value="Kinase-like_dom_sf"/>
</dbReference>
<accession>M8C9N4</accession>
<dbReference type="Pfam" id="PF00139">
    <property type="entry name" value="Lectin_legB"/>
    <property type="match status" value="1"/>
</dbReference>
<evidence type="ECO:0000256" key="1">
    <source>
        <dbReference type="ARBA" id="ARBA00004251"/>
    </source>
</evidence>
<organism evidence="13">
    <name type="scientific">Aegilops tauschii</name>
    <name type="common">Tausch's goatgrass</name>
    <name type="synonym">Aegilops squarrosa</name>
    <dbReference type="NCBI Taxonomy" id="37682"/>
    <lineage>
        <taxon>Eukaryota</taxon>
        <taxon>Viridiplantae</taxon>
        <taxon>Streptophyta</taxon>
        <taxon>Embryophyta</taxon>
        <taxon>Tracheophyta</taxon>
        <taxon>Spermatophyta</taxon>
        <taxon>Magnoliopsida</taxon>
        <taxon>Liliopsida</taxon>
        <taxon>Poales</taxon>
        <taxon>Poaceae</taxon>
        <taxon>BOP clade</taxon>
        <taxon>Pooideae</taxon>
        <taxon>Triticodae</taxon>
        <taxon>Triticeae</taxon>
        <taxon>Triticinae</taxon>
        <taxon>Aegilops</taxon>
    </lineage>
</organism>
<dbReference type="InterPro" id="IPR000719">
    <property type="entry name" value="Prot_kinase_dom"/>
</dbReference>
<evidence type="ECO:0000256" key="3">
    <source>
        <dbReference type="ARBA" id="ARBA00010217"/>
    </source>
</evidence>
<feature type="domain" description="Protein kinase" evidence="12">
    <location>
        <begin position="1"/>
        <end position="121"/>
    </location>
</feature>